<gene>
    <name evidence="2" type="ORF">VITISV_002902</name>
</gene>
<evidence type="ECO:0000256" key="1">
    <source>
        <dbReference type="SAM" id="MobiDB-lite"/>
    </source>
</evidence>
<sequence length="127" mass="14320">MTSSKSENLLTIEKADKYGEAVESLNSHRLSRDVKATGIRWDDLLVELREMATKIFDARRFHAIKVGRATMNQMLGVRKKIPSISNNVSSLPQPQSSPKENASDERYPRESRNSRRDGTSTVVVFSP</sequence>
<evidence type="ECO:0000313" key="2">
    <source>
        <dbReference type="EMBL" id="CAN60893.1"/>
    </source>
</evidence>
<proteinExistence type="predicted"/>
<name>A5B392_VITVI</name>
<dbReference type="EMBL" id="AM445127">
    <property type="protein sequence ID" value="CAN60893.1"/>
    <property type="molecule type" value="Genomic_DNA"/>
</dbReference>
<feature type="compositionally biased region" description="Polar residues" evidence="1">
    <location>
        <begin position="83"/>
        <end position="100"/>
    </location>
</feature>
<organism evidence="2">
    <name type="scientific">Vitis vinifera</name>
    <name type="common">Grape</name>
    <dbReference type="NCBI Taxonomy" id="29760"/>
    <lineage>
        <taxon>Eukaryota</taxon>
        <taxon>Viridiplantae</taxon>
        <taxon>Streptophyta</taxon>
        <taxon>Embryophyta</taxon>
        <taxon>Tracheophyta</taxon>
        <taxon>Spermatophyta</taxon>
        <taxon>Magnoliopsida</taxon>
        <taxon>eudicotyledons</taxon>
        <taxon>Gunneridae</taxon>
        <taxon>Pentapetalae</taxon>
        <taxon>rosids</taxon>
        <taxon>Vitales</taxon>
        <taxon>Vitaceae</taxon>
        <taxon>Viteae</taxon>
        <taxon>Vitis</taxon>
    </lineage>
</organism>
<feature type="compositionally biased region" description="Basic and acidic residues" evidence="1">
    <location>
        <begin position="101"/>
        <end position="118"/>
    </location>
</feature>
<reference evidence="2" key="1">
    <citation type="journal article" date="2007" name="PLoS ONE">
        <title>The first genome sequence of an elite grapevine cultivar (Pinot noir Vitis vinifera L.): coping with a highly heterozygous genome.</title>
        <authorList>
            <person name="Velasco R."/>
            <person name="Zharkikh A."/>
            <person name="Troggio M."/>
            <person name="Cartwright D.A."/>
            <person name="Cestaro A."/>
            <person name="Pruss D."/>
            <person name="Pindo M."/>
            <person name="FitzGerald L.M."/>
            <person name="Vezzulli S."/>
            <person name="Reid J."/>
            <person name="Malacarne G."/>
            <person name="Iliev D."/>
            <person name="Coppola G."/>
            <person name="Wardell B."/>
            <person name="Micheletti D."/>
            <person name="Macalma T."/>
            <person name="Facci M."/>
            <person name="Mitchell J.T."/>
            <person name="Perazzolli M."/>
            <person name="Eldredge G."/>
            <person name="Gatto P."/>
            <person name="Oyzerski R."/>
            <person name="Moretto M."/>
            <person name="Gutin N."/>
            <person name="Stefanini M."/>
            <person name="Chen Y."/>
            <person name="Segala C."/>
            <person name="Davenport C."/>
            <person name="Dematte L."/>
            <person name="Mraz A."/>
            <person name="Battilana J."/>
            <person name="Stormo K."/>
            <person name="Costa F."/>
            <person name="Tao Q."/>
            <person name="Si-Ammour A."/>
            <person name="Harkins T."/>
            <person name="Lackey A."/>
            <person name="Perbost C."/>
            <person name="Taillon B."/>
            <person name="Stella A."/>
            <person name="Solovyev V."/>
            <person name="Fawcett J.A."/>
            <person name="Sterck L."/>
            <person name="Vandepoele K."/>
            <person name="Grando S.M."/>
            <person name="Toppo S."/>
            <person name="Moser C."/>
            <person name="Lanchbury J."/>
            <person name="Bogden R."/>
            <person name="Skolnick M."/>
            <person name="Sgaramella V."/>
            <person name="Bhatnagar S.K."/>
            <person name="Fontana P."/>
            <person name="Gutin A."/>
            <person name="Van de Peer Y."/>
            <person name="Salamini F."/>
            <person name="Viola R."/>
        </authorList>
    </citation>
    <scope>NUCLEOTIDE SEQUENCE</scope>
</reference>
<protein>
    <submittedName>
        <fullName evidence="2">Uncharacterized protein</fullName>
    </submittedName>
</protein>
<feature type="region of interest" description="Disordered" evidence="1">
    <location>
        <begin position="81"/>
        <end position="127"/>
    </location>
</feature>
<accession>A5B392</accession>
<dbReference type="AlphaFoldDB" id="A5B392"/>